<reference evidence="3" key="1">
    <citation type="submission" date="2016-10" db="EMBL/GenBank/DDBJ databases">
        <authorList>
            <person name="Varghese N."/>
            <person name="Submissions S."/>
        </authorList>
    </citation>
    <scope>NUCLEOTIDE SEQUENCE [LARGE SCALE GENOMIC DNA]</scope>
    <source>
        <strain evidence="3">DSM 43163</strain>
    </source>
</reference>
<evidence type="ECO:0000313" key="2">
    <source>
        <dbReference type="EMBL" id="SEF53061.1"/>
    </source>
</evidence>
<evidence type="ECO:0000313" key="3">
    <source>
        <dbReference type="Proteomes" id="UP000236723"/>
    </source>
</evidence>
<dbReference type="RefSeq" id="WP_103935785.1">
    <property type="nucleotide sequence ID" value="NZ_FNVO01000001.1"/>
</dbReference>
<dbReference type="Proteomes" id="UP000236723">
    <property type="component" value="Unassembled WGS sequence"/>
</dbReference>
<keyword evidence="1" id="KW-0812">Transmembrane</keyword>
<feature type="transmembrane region" description="Helical" evidence="1">
    <location>
        <begin position="116"/>
        <end position="140"/>
    </location>
</feature>
<protein>
    <recommendedName>
        <fullName evidence="4">DUF2752 domain-containing protein</fullName>
    </recommendedName>
</protein>
<feature type="transmembrane region" description="Helical" evidence="1">
    <location>
        <begin position="73"/>
        <end position="95"/>
    </location>
</feature>
<sequence>MTQVAGPRNGAARRLLGPAAVLGAVAAGVTLVAVVDPHEPGHYPTCPLLWATGLYCPGCGTLRMVNSLAHGHLATAFGHNPLVFALLPVFGYLWGRWTVRSARGEPMTSLLLRPRAAYALVMVVTAYWVLRNLPFAAVLAP</sequence>
<dbReference type="InterPro" id="IPR021215">
    <property type="entry name" value="DUF2752"/>
</dbReference>
<dbReference type="OrthoDB" id="5966662at2"/>
<keyword evidence="1" id="KW-0472">Membrane</keyword>
<keyword evidence="3" id="KW-1185">Reference proteome</keyword>
<keyword evidence="1" id="KW-1133">Transmembrane helix</keyword>
<accession>A0A1H5STA3</accession>
<evidence type="ECO:0000256" key="1">
    <source>
        <dbReference type="SAM" id="Phobius"/>
    </source>
</evidence>
<gene>
    <name evidence="2" type="ORF">SAMN04489712_101330</name>
</gene>
<dbReference type="Pfam" id="PF10825">
    <property type="entry name" value="DUF2752"/>
    <property type="match status" value="1"/>
</dbReference>
<dbReference type="AlphaFoldDB" id="A0A1H5STA3"/>
<evidence type="ECO:0008006" key="4">
    <source>
        <dbReference type="Google" id="ProtNLM"/>
    </source>
</evidence>
<dbReference type="EMBL" id="FNVO01000001">
    <property type="protein sequence ID" value="SEF53061.1"/>
    <property type="molecule type" value="Genomic_DNA"/>
</dbReference>
<feature type="transmembrane region" description="Helical" evidence="1">
    <location>
        <begin position="15"/>
        <end position="35"/>
    </location>
</feature>
<organism evidence="2 3">
    <name type="scientific">Thermomonospora echinospora</name>
    <dbReference type="NCBI Taxonomy" id="1992"/>
    <lineage>
        <taxon>Bacteria</taxon>
        <taxon>Bacillati</taxon>
        <taxon>Actinomycetota</taxon>
        <taxon>Actinomycetes</taxon>
        <taxon>Streptosporangiales</taxon>
        <taxon>Thermomonosporaceae</taxon>
        <taxon>Thermomonospora</taxon>
    </lineage>
</organism>
<proteinExistence type="predicted"/>
<name>A0A1H5STA3_9ACTN</name>